<dbReference type="Gene3D" id="3.40.50.2000">
    <property type="entry name" value="Glycogen Phosphorylase B"/>
    <property type="match status" value="2"/>
</dbReference>
<dbReference type="PANTHER" id="PTHR45947">
    <property type="entry name" value="SULFOQUINOVOSYL TRANSFERASE SQD2"/>
    <property type="match status" value="1"/>
</dbReference>
<comment type="caution">
    <text evidence="3">The sequence shown here is derived from an EMBL/GenBank/DDBJ whole genome shotgun (WGS) entry which is preliminary data.</text>
</comment>
<dbReference type="PANTHER" id="PTHR45947:SF15">
    <property type="entry name" value="TEICHURONIC ACID BIOSYNTHESIS GLYCOSYLTRANSFERASE TUAC-RELATED"/>
    <property type="match status" value="1"/>
</dbReference>
<name>A0A6N7XEB9_9FIRM</name>
<evidence type="ECO:0000259" key="1">
    <source>
        <dbReference type="Pfam" id="PF00534"/>
    </source>
</evidence>
<organism evidence="3 4">
    <name type="scientific">Peptostreptococcus porci</name>
    <dbReference type="NCBI Taxonomy" id="2652282"/>
    <lineage>
        <taxon>Bacteria</taxon>
        <taxon>Bacillati</taxon>
        <taxon>Bacillota</taxon>
        <taxon>Clostridia</taxon>
        <taxon>Peptostreptococcales</taxon>
        <taxon>Peptostreptococcaceae</taxon>
        <taxon>Peptostreptococcus</taxon>
    </lineage>
</organism>
<dbReference type="CDD" id="cd03801">
    <property type="entry name" value="GT4_PimA-like"/>
    <property type="match status" value="1"/>
</dbReference>
<dbReference type="GO" id="GO:0016757">
    <property type="term" value="F:glycosyltransferase activity"/>
    <property type="evidence" value="ECO:0007669"/>
    <property type="project" value="InterPro"/>
</dbReference>
<evidence type="ECO:0000259" key="2">
    <source>
        <dbReference type="Pfam" id="PF13439"/>
    </source>
</evidence>
<dbReference type="Pfam" id="PF00534">
    <property type="entry name" value="Glycos_transf_1"/>
    <property type="match status" value="1"/>
</dbReference>
<gene>
    <name evidence="3" type="ORF">FYJ71_02045</name>
</gene>
<evidence type="ECO:0000313" key="4">
    <source>
        <dbReference type="Proteomes" id="UP000440713"/>
    </source>
</evidence>
<reference evidence="3 4" key="1">
    <citation type="submission" date="2019-08" db="EMBL/GenBank/DDBJ databases">
        <title>In-depth cultivation of the pig gut microbiome towards novel bacterial diversity and tailored functional studies.</title>
        <authorList>
            <person name="Wylensek D."/>
            <person name="Hitch T.C.A."/>
            <person name="Clavel T."/>
        </authorList>
    </citation>
    <scope>NUCLEOTIDE SEQUENCE [LARGE SCALE GENOMIC DNA]</scope>
    <source>
        <strain evidence="3 4">WCA-SAB-591-4A-A</strain>
    </source>
</reference>
<dbReference type="InterPro" id="IPR028098">
    <property type="entry name" value="Glyco_trans_4-like_N"/>
</dbReference>
<evidence type="ECO:0000313" key="3">
    <source>
        <dbReference type="EMBL" id="MST61754.1"/>
    </source>
</evidence>
<feature type="domain" description="Glycosyltransferase subfamily 4-like N-terminal" evidence="2">
    <location>
        <begin position="97"/>
        <end position="206"/>
    </location>
</feature>
<dbReference type="InterPro" id="IPR001296">
    <property type="entry name" value="Glyco_trans_1"/>
</dbReference>
<dbReference type="Pfam" id="PF13439">
    <property type="entry name" value="Glyco_transf_4"/>
    <property type="match status" value="1"/>
</dbReference>
<dbReference type="SUPFAM" id="SSF53756">
    <property type="entry name" value="UDP-Glycosyltransferase/glycogen phosphorylase"/>
    <property type="match status" value="1"/>
</dbReference>
<accession>A0A6N7XEB9</accession>
<feature type="domain" description="Glycosyl transferase family 1" evidence="1">
    <location>
        <begin position="214"/>
        <end position="338"/>
    </location>
</feature>
<dbReference type="Proteomes" id="UP000440713">
    <property type="component" value="Unassembled WGS sequence"/>
</dbReference>
<keyword evidence="4" id="KW-1185">Reference proteome</keyword>
<protein>
    <submittedName>
        <fullName evidence="3">Glycosyltransferase family 4 protein</fullName>
    </submittedName>
</protein>
<dbReference type="AlphaFoldDB" id="A0A6N7XEB9"/>
<dbReference type="InterPro" id="IPR050194">
    <property type="entry name" value="Glycosyltransferase_grp1"/>
</dbReference>
<proteinExistence type="predicted"/>
<dbReference type="EMBL" id="VUNE01000001">
    <property type="protein sequence ID" value="MST61754.1"/>
    <property type="molecule type" value="Genomic_DNA"/>
</dbReference>
<sequence length="414" mass="46786">MEVDMKVLHISAQKPDSTGSGIYMSGIINGFRKKNIDQALIVGIDIADSEQAILEKFDGEVSLYPLKYNSEVLDFNVPGMSDNMPYPSTRYRDITSYQAAKMREEFSKLLMDAVDKENPDVIICHHLYYISAITRELLPNKKIYAICHGTCIRQLMSNDFMRDYVIEKIGQLDGVFALHNEQKRTIEKLFVIDESKVKIIGSGYDSSIFNNKMIKKSGNIKISYAGKISCSKGLIPFINALNKIDISEDYIDIVFAGGASDCDELEEIVNLAKKSCHKIDFVGKIDQQELADLFNSSDIFVLPSYYEGLPLVILEALACGCYVICTNTDGLEEWLSDDIKRSGMFDLVELPEMLDIQTPVLEQVEGFENRLKFALEKAVDYRKSSRDKFLDISNLSWDGLSERLLVLITEDQLL</sequence>
<keyword evidence="3" id="KW-0808">Transferase</keyword>